<accession>A0A024TGC1</accession>
<dbReference type="RefSeq" id="XP_008878358.1">
    <property type="nucleotide sequence ID" value="XM_008880136.1"/>
</dbReference>
<dbReference type="AlphaFoldDB" id="A0A024TGC1"/>
<gene>
    <name evidence="3" type="ORF">DYB32_008807</name>
    <name evidence="2" type="ORF">H310_12888</name>
</gene>
<dbReference type="Proteomes" id="UP000285060">
    <property type="component" value="Unassembled WGS sequence"/>
</dbReference>
<protein>
    <recommendedName>
        <fullName evidence="5">BZIP domain-containing protein</fullName>
    </recommendedName>
</protein>
<evidence type="ECO:0000313" key="4">
    <source>
        <dbReference type="Proteomes" id="UP000285060"/>
    </source>
</evidence>
<keyword evidence="4" id="KW-1185">Reference proteome</keyword>
<name>A0A024TGC1_9STRA</name>
<reference evidence="3 4" key="2">
    <citation type="submission" date="2018-08" db="EMBL/GenBank/DDBJ databases">
        <title>Aphanomyces genome sequencing and annotation.</title>
        <authorList>
            <person name="Minardi D."/>
            <person name="Oidtmann B."/>
            <person name="Van Der Giezen M."/>
            <person name="Studholme D.J."/>
        </authorList>
    </citation>
    <scope>NUCLEOTIDE SEQUENCE [LARGE SCALE GENOMIC DNA]</scope>
    <source>
        <strain evidence="3 4">NJM0002</strain>
    </source>
</reference>
<reference evidence="2" key="1">
    <citation type="submission" date="2013-12" db="EMBL/GenBank/DDBJ databases">
        <title>The Genome Sequence of Aphanomyces invadans NJM9701.</title>
        <authorList>
            <consortium name="The Broad Institute Genomics Platform"/>
            <person name="Russ C."/>
            <person name="Tyler B."/>
            <person name="van West P."/>
            <person name="Dieguez-Uribeondo J."/>
            <person name="Young S.K."/>
            <person name="Zeng Q."/>
            <person name="Gargeya S."/>
            <person name="Fitzgerald M."/>
            <person name="Abouelleil A."/>
            <person name="Alvarado L."/>
            <person name="Chapman S.B."/>
            <person name="Gainer-Dewar J."/>
            <person name="Goldberg J."/>
            <person name="Griggs A."/>
            <person name="Gujja S."/>
            <person name="Hansen M."/>
            <person name="Howarth C."/>
            <person name="Imamovic A."/>
            <person name="Ireland A."/>
            <person name="Larimer J."/>
            <person name="McCowan C."/>
            <person name="Murphy C."/>
            <person name="Pearson M."/>
            <person name="Poon T.W."/>
            <person name="Priest M."/>
            <person name="Roberts A."/>
            <person name="Saif S."/>
            <person name="Shea T."/>
            <person name="Sykes S."/>
            <person name="Wortman J."/>
            <person name="Nusbaum C."/>
            <person name="Birren B."/>
        </authorList>
    </citation>
    <scope>NUCLEOTIDE SEQUENCE [LARGE SCALE GENOMIC DNA]</scope>
    <source>
        <strain evidence="2">NJM9701</strain>
    </source>
</reference>
<dbReference type="VEuPathDB" id="FungiDB:H310_12888"/>
<dbReference type="CDD" id="cd14686">
    <property type="entry name" value="bZIP"/>
    <property type="match status" value="1"/>
</dbReference>
<dbReference type="EMBL" id="QUSY01001561">
    <property type="protein sequence ID" value="RHY24542.1"/>
    <property type="molecule type" value="Genomic_DNA"/>
</dbReference>
<dbReference type="eggNOG" id="ENOG502RY07">
    <property type="taxonomic scope" value="Eukaryota"/>
</dbReference>
<keyword evidence="1" id="KW-0175">Coiled coil</keyword>
<evidence type="ECO:0000256" key="1">
    <source>
        <dbReference type="SAM" id="Coils"/>
    </source>
</evidence>
<evidence type="ECO:0000313" key="2">
    <source>
        <dbReference type="EMBL" id="ETV93093.1"/>
    </source>
</evidence>
<dbReference type="EMBL" id="KI913995">
    <property type="protein sequence ID" value="ETV93093.1"/>
    <property type="molecule type" value="Genomic_DNA"/>
</dbReference>
<dbReference type="GeneID" id="20089938"/>
<feature type="coiled-coil region" evidence="1">
    <location>
        <begin position="66"/>
        <end position="93"/>
    </location>
</feature>
<evidence type="ECO:0008006" key="5">
    <source>
        <dbReference type="Google" id="ProtNLM"/>
    </source>
</evidence>
<proteinExistence type="predicted"/>
<evidence type="ECO:0000313" key="3">
    <source>
        <dbReference type="EMBL" id="RHY24542.1"/>
    </source>
</evidence>
<dbReference type="OrthoDB" id="73862at2759"/>
<organism evidence="2">
    <name type="scientific">Aphanomyces invadans</name>
    <dbReference type="NCBI Taxonomy" id="157072"/>
    <lineage>
        <taxon>Eukaryota</taxon>
        <taxon>Sar</taxon>
        <taxon>Stramenopiles</taxon>
        <taxon>Oomycota</taxon>
        <taxon>Saprolegniomycetes</taxon>
        <taxon>Saprolegniales</taxon>
        <taxon>Verrucalvaceae</taxon>
        <taxon>Aphanomyces</taxon>
    </lineage>
</organism>
<sequence length="290" mass="33128">MATLSTPRLPMVAGTVHAMHMHHVVFKMEMAKRAAAANKVMLRQATRRNRSKLNQRRYRAQQKHTTDRLECTIETLRTEIARLEGRVDVMRLAVPPSLHTLDPECNLSKEYFRLFAHGYCVDPARSEHRTHVDFLTSITTDDLVFMGCVGRDKLFEQCMLYVTTFESYAIELHRLHVAAYAPNVVLHAESTLHLRISRDSIRFLVPRLLENEALVQKMVGRVLHLPLHRRFVFGSDLKVQELGTTADTTQALVNLLGNLEDTLTVLRDFQICEDAQLKPLPPPADTRNGN</sequence>